<evidence type="ECO:0008006" key="4">
    <source>
        <dbReference type="Google" id="ProtNLM"/>
    </source>
</evidence>
<keyword evidence="3" id="KW-1185">Reference proteome</keyword>
<dbReference type="EMBL" id="BAAAJX010000017">
    <property type="protein sequence ID" value="GAA1494724.1"/>
    <property type="molecule type" value="Genomic_DNA"/>
</dbReference>
<evidence type="ECO:0000313" key="3">
    <source>
        <dbReference type="Proteomes" id="UP001501742"/>
    </source>
</evidence>
<gene>
    <name evidence="2" type="ORF">GCM10009627_30700</name>
</gene>
<name>A0ABN1ZGN6_9MICO</name>
<dbReference type="Gene3D" id="3.30.700.10">
    <property type="entry name" value="Glycoprotein, Type 4 Pilin"/>
    <property type="match status" value="1"/>
</dbReference>
<organism evidence="2 3">
    <name type="scientific">Curtobacterium herbarum</name>
    <dbReference type="NCBI Taxonomy" id="150122"/>
    <lineage>
        <taxon>Bacteria</taxon>
        <taxon>Bacillati</taxon>
        <taxon>Actinomycetota</taxon>
        <taxon>Actinomycetes</taxon>
        <taxon>Micrococcales</taxon>
        <taxon>Microbacteriaceae</taxon>
        <taxon>Curtobacterium</taxon>
    </lineage>
</organism>
<dbReference type="InterPro" id="IPR045584">
    <property type="entry name" value="Pilin-like"/>
</dbReference>
<keyword evidence="1" id="KW-0472">Membrane</keyword>
<proteinExistence type="predicted"/>
<dbReference type="SUPFAM" id="SSF54523">
    <property type="entry name" value="Pili subunits"/>
    <property type="match status" value="1"/>
</dbReference>
<dbReference type="Proteomes" id="UP001501742">
    <property type="component" value="Unassembled WGS sequence"/>
</dbReference>
<comment type="caution">
    <text evidence="2">The sequence shown here is derived from an EMBL/GenBank/DDBJ whole genome shotgun (WGS) entry which is preliminary data.</text>
</comment>
<dbReference type="RefSeq" id="WP_204607412.1">
    <property type="nucleotide sequence ID" value="NZ_BAAAJX010000017.1"/>
</dbReference>
<keyword evidence="1" id="KW-1133">Transmembrane helix</keyword>
<accession>A0ABN1ZGN6</accession>
<keyword evidence="1" id="KW-0812">Transmembrane</keyword>
<sequence length="161" mass="17611">MRKHRKVQEDGFTLIELVIVVVIIGVLTAVAIPTYGSIQGHATVNSLKTANHDALTEYRADEAAGILTVGTKIDYYDYNRDFSNDVDKGEISSRVTAYRTMTWVKAAVIKAGYTGDYSEYADGATCVQSVLHPNTDQAVVRVSGDPICKYMGGDYGYDSIK</sequence>
<dbReference type="NCBIfam" id="TIGR02532">
    <property type="entry name" value="IV_pilin_GFxxxE"/>
    <property type="match status" value="1"/>
</dbReference>
<reference evidence="2 3" key="1">
    <citation type="journal article" date="2019" name="Int. J. Syst. Evol. Microbiol.">
        <title>The Global Catalogue of Microorganisms (GCM) 10K type strain sequencing project: providing services to taxonomists for standard genome sequencing and annotation.</title>
        <authorList>
            <consortium name="The Broad Institute Genomics Platform"/>
            <consortium name="The Broad Institute Genome Sequencing Center for Infectious Disease"/>
            <person name="Wu L."/>
            <person name="Ma J."/>
        </authorList>
    </citation>
    <scope>NUCLEOTIDE SEQUENCE [LARGE SCALE GENOMIC DNA]</scope>
    <source>
        <strain evidence="2 3">JCM 12140</strain>
    </source>
</reference>
<dbReference type="Pfam" id="PF07963">
    <property type="entry name" value="N_methyl"/>
    <property type="match status" value="1"/>
</dbReference>
<evidence type="ECO:0000256" key="1">
    <source>
        <dbReference type="SAM" id="Phobius"/>
    </source>
</evidence>
<protein>
    <recommendedName>
        <fullName evidence="4">Prepilin-type N-terminal cleavage/methylation domain-containing protein</fullName>
    </recommendedName>
</protein>
<feature type="transmembrane region" description="Helical" evidence="1">
    <location>
        <begin position="12"/>
        <end position="36"/>
    </location>
</feature>
<dbReference type="InterPro" id="IPR012902">
    <property type="entry name" value="N_methyl_site"/>
</dbReference>
<evidence type="ECO:0000313" key="2">
    <source>
        <dbReference type="EMBL" id="GAA1494724.1"/>
    </source>
</evidence>